<feature type="compositionally biased region" description="Polar residues" evidence="1">
    <location>
        <begin position="25"/>
        <end position="34"/>
    </location>
</feature>
<reference evidence="2" key="2">
    <citation type="journal article" date="2015" name="Data Brief">
        <title>Shoot transcriptome of the giant reed, Arundo donax.</title>
        <authorList>
            <person name="Barrero R.A."/>
            <person name="Guerrero F.D."/>
            <person name="Moolhuijzen P."/>
            <person name="Goolsby J.A."/>
            <person name="Tidwell J."/>
            <person name="Bellgard S.E."/>
            <person name="Bellgard M.I."/>
        </authorList>
    </citation>
    <scope>NUCLEOTIDE SEQUENCE</scope>
    <source>
        <tissue evidence="2">Shoot tissue taken approximately 20 cm above the soil surface</tissue>
    </source>
</reference>
<protein>
    <submittedName>
        <fullName evidence="2">Uncharacterized protein</fullName>
    </submittedName>
</protein>
<accession>A0A0A8ZBB1</accession>
<dbReference type="EMBL" id="GBRH01262912">
    <property type="protein sequence ID" value="JAD34983.1"/>
    <property type="molecule type" value="Transcribed_RNA"/>
</dbReference>
<dbReference type="AlphaFoldDB" id="A0A0A8ZBB1"/>
<feature type="region of interest" description="Disordered" evidence="1">
    <location>
        <begin position="1"/>
        <end position="34"/>
    </location>
</feature>
<proteinExistence type="predicted"/>
<evidence type="ECO:0000313" key="2">
    <source>
        <dbReference type="EMBL" id="JAD34983.1"/>
    </source>
</evidence>
<organism evidence="2">
    <name type="scientific">Arundo donax</name>
    <name type="common">Giant reed</name>
    <name type="synonym">Donax arundinaceus</name>
    <dbReference type="NCBI Taxonomy" id="35708"/>
    <lineage>
        <taxon>Eukaryota</taxon>
        <taxon>Viridiplantae</taxon>
        <taxon>Streptophyta</taxon>
        <taxon>Embryophyta</taxon>
        <taxon>Tracheophyta</taxon>
        <taxon>Spermatophyta</taxon>
        <taxon>Magnoliopsida</taxon>
        <taxon>Liliopsida</taxon>
        <taxon>Poales</taxon>
        <taxon>Poaceae</taxon>
        <taxon>PACMAD clade</taxon>
        <taxon>Arundinoideae</taxon>
        <taxon>Arundineae</taxon>
        <taxon>Arundo</taxon>
    </lineage>
</organism>
<sequence>MASGKSMPYGECALGAGGGRKLLLPTSTRESPNT</sequence>
<reference evidence="2" key="1">
    <citation type="submission" date="2014-09" db="EMBL/GenBank/DDBJ databases">
        <authorList>
            <person name="Magalhaes I.L.F."/>
            <person name="Oliveira U."/>
            <person name="Santos F.R."/>
            <person name="Vidigal T.H.D.A."/>
            <person name="Brescovit A.D."/>
            <person name="Santos A.J."/>
        </authorList>
    </citation>
    <scope>NUCLEOTIDE SEQUENCE</scope>
    <source>
        <tissue evidence="2">Shoot tissue taken approximately 20 cm above the soil surface</tissue>
    </source>
</reference>
<evidence type="ECO:0000256" key="1">
    <source>
        <dbReference type="SAM" id="MobiDB-lite"/>
    </source>
</evidence>
<name>A0A0A8ZBB1_ARUDO</name>